<dbReference type="OrthoDB" id="434253at2759"/>
<proteinExistence type="predicted"/>
<name>A0A0C2XQK2_AMAMK</name>
<feature type="domain" description="Pyridoxamine 5'-phosphate oxidase Alr4036 family FMN-binding" evidence="1">
    <location>
        <begin position="4"/>
        <end position="99"/>
    </location>
</feature>
<reference evidence="2 3" key="1">
    <citation type="submission" date="2014-04" db="EMBL/GenBank/DDBJ databases">
        <title>Evolutionary Origins and Diversification of the Mycorrhizal Mutualists.</title>
        <authorList>
            <consortium name="DOE Joint Genome Institute"/>
            <consortium name="Mycorrhizal Genomics Consortium"/>
            <person name="Kohler A."/>
            <person name="Kuo A."/>
            <person name="Nagy L.G."/>
            <person name="Floudas D."/>
            <person name="Copeland A."/>
            <person name="Barry K.W."/>
            <person name="Cichocki N."/>
            <person name="Veneault-Fourrey C."/>
            <person name="LaButti K."/>
            <person name="Lindquist E.A."/>
            <person name="Lipzen A."/>
            <person name="Lundell T."/>
            <person name="Morin E."/>
            <person name="Murat C."/>
            <person name="Riley R."/>
            <person name="Ohm R."/>
            <person name="Sun H."/>
            <person name="Tunlid A."/>
            <person name="Henrissat B."/>
            <person name="Grigoriev I.V."/>
            <person name="Hibbett D.S."/>
            <person name="Martin F."/>
        </authorList>
    </citation>
    <scope>NUCLEOTIDE SEQUENCE [LARGE SCALE GENOMIC DNA]</scope>
    <source>
        <strain evidence="2 3">Koide BX008</strain>
    </source>
</reference>
<dbReference type="PANTHER" id="PTHR28243:SF1">
    <property type="entry name" value="PYRIDOXAMINE 5'-PHOSPHATE OXIDASE ALR4036 FAMILY FMN-BINDING DOMAIN-CONTAINING PROTEIN"/>
    <property type="match status" value="1"/>
</dbReference>
<evidence type="ECO:0000313" key="3">
    <source>
        <dbReference type="Proteomes" id="UP000054549"/>
    </source>
</evidence>
<accession>A0A0C2XQK2</accession>
<gene>
    <name evidence="2" type="ORF">M378DRAFT_182898</name>
</gene>
<dbReference type="PANTHER" id="PTHR28243">
    <property type="entry name" value="AGL049CP"/>
    <property type="match status" value="1"/>
</dbReference>
<protein>
    <recommendedName>
        <fullName evidence="1">Pyridoxamine 5'-phosphate oxidase Alr4036 family FMN-binding domain-containing protein</fullName>
    </recommendedName>
</protein>
<sequence>MTIPRWKIAIENAIAQYEKQIVIQLATVDSKTSIPKVRSHILRSFLASPATPSLPLLVTTTDIRAPKVSQIIANPNVQVVHWIEGTQEQFRISGRVFLVPAPESPFFAYLMDDIHSAAENTSGVAALVKDGFDWEKKRVDTFKSLSGHMKATWCRPIPGIPLTGGEEEAKKWPVKLEEPKPDDTEESKQNWKTALGNFTLLIVDPSECDYYELGVIPNRRTNFTKTDDGNWREEQLVP</sequence>
<evidence type="ECO:0000259" key="1">
    <source>
        <dbReference type="Pfam" id="PF12766"/>
    </source>
</evidence>
<dbReference type="InterPro" id="IPR012349">
    <property type="entry name" value="Split_barrel_FMN-bd"/>
</dbReference>
<dbReference type="GO" id="GO:0010181">
    <property type="term" value="F:FMN binding"/>
    <property type="evidence" value="ECO:0007669"/>
    <property type="project" value="InterPro"/>
</dbReference>
<dbReference type="Pfam" id="PF12766">
    <property type="entry name" value="Pyridox_oxase_2"/>
    <property type="match status" value="1"/>
</dbReference>
<dbReference type="HOGENOM" id="CLU_058669_1_1_1"/>
<dbReference type="STRING" id="946122.A0A0C2XQK2"/>
<organism evidence="2 3">
    <name type="scientific">Amanita muscaria (strain Koide BX008)</name>
    <dbReference type="NCBI Taxonomy" id="946122"/>
    <lineage>
        <taxon>Eukaryota</taxon>
        <taxon>Fungi</taxon>
        <taxon>Dikarya</taxon>
        <taxon>Basidiomycota</taxon>
        <taxon>Agaricomycotina</taxon>
        <taxon>Agaricomycetes</taxon>
        <taxon>Agaricomycetidae</taxon>
        <taxon>Agaricales</taxon>
        <taxon>Pluteineae</taxon>
        <taxon>Amanitaceae</taxon>
        <taxon>Amanita</taxon>
    </lineage>
</organism>
<dbReference type="AlphaFoldDB" id="A0A0C2XQK2"/>
<dbReference type="SUPFAM" id="SSF50475">
    <property type="entry name" value="FMN-binding split barrel"/>
    <property type="match status" value="1"/>
</dbReference>
<dbReference type="InterPro" id="IPR024624">
    <property type="entry name" value="Pyridox_Oxase_Alr4036_FMN-bd"/>
</dbReference>
<dbReference type="Gene3D" id="2.30.110.10">
    <property type="entry name" value="Electron Transport, Fmn-binding Protein, Chain A"/>
    <property type="match status" value="1"/>
</dbReference>
<dbReference type="EMBL" id="KN818222">
    <property type="protein sequence ID" value="KIL71478.1"/>
    <property type="molecule type" value="Genomic_DNA"/>
</dbReference>
<evidence type="ECO:0000313" key="2">
    <source>
        <dbReference type="EMBL" id="KIL71478.1"/>
    </source>
</evidence>
<dbReference type="Proteomes" id="UP000054549">
    <property type="component" value="Unassembled WGS sequence"/>
</dbReference>
<dbReference type="InParanoid" id="A0A0C2XQK2"/>
<keyword evidence="3" id="KW-1185">Reference proteome</keyword>